<proteinExistence type="predicted"/>
<name>A0A6G9CST3_RHOER</name>
<accession>A0A6G9CST3</accession>
<evidence type="ECO:0000256" key="1">
    <source>
        <dbReference type="SAM" id="Phobius"/>
    </source>
</evidence>
<feature type="transmembrane region" description="Helical" evidence="1">
    <location>
        <begin position="191"/>
        <end position="210"/>
    </location>
</feature>
<dbReference type="EMBL" id="CP050124">
    <property type="protein sequence ID" value="QIP40103.1"/>
    <property type="molecule type" value="Genomic_DNA"/>
</dbReference>
<feature type="transmembrane region" description="Helical" evidence="1">
    <location>
        <begin position="76"/>
        <end position="98"/>
    </location>
</feature>
<keyword evidence="1" id="KW-0472">Membrane</keyword>
<protein>
    <submittedName>
        <fullName evidence="2">Uncharacterized protein</fullName>
    </submittedName>
</protein>
<feature type="transmembrane region" description="Helical" evidence="1">
    <location>
        <begin position="475"/>
        <end position="500"/>
    </location>
</feature>
<feature type="transmembrane region" description="Helical" evidence="1">
    <location>
        <begin position="248"/>
        <end position="268"/>
    </location>
</feature>
<keyword evidence="1" id="KW-0812">Transmembrane</keyword>
<dbReference type="Proteomes" id="UP000502345">
    <property type="component" value="Chromosome"/>
</dbReference>
<keyword evidence="1" id="KW-1133">Transmembrane helix</keyword>
<feature type="transmembrane region" description="Helical" evidence="1">
    <location>
        <begin position="356"/>
        <end position="378"/>
    </location>
</feature>
<organism evidence="2 3">
    <name type="scientific">Rhodococcus erythropolis</name>
    <name type="common">Arthrobacter picolinophilus</name>
    <dbReference type="NCBI Taxonomy" id="1833"/>
    <lineage>
        <taxon>Bacteria</taxon>
        <taxon>Bacillati</taxon>
        <taxon>Actinomycetota</taxon>
        <taxon>Actinomycetes</taxon>
        <taxon>Mycobacteriales</taxon>
        <taxon>Nocardiaceae</taxon>
        <taxon>Rhodococcus</taxon>
        <taxon>Rhodococcus erythropolis group</taxon>
    </lineage>
</organism>
<dbReference type="AlphaFoldDB" id="A0A6G9CST3"/>
<feature type="transmembrane region" description="Helical" evidence="1">
    <location>
        <begin position="431"/>
        <end position="454"/>
    </location>
</feature>
<evidence type="ECO:0000313" key="2">
    <source>
        <dbReference type="EMBL" id="QIP40103.1"/>
    </source>
</evidence>
<reference evidence="2 3" key="1">
    <citation type="submission" date="2020-03" db="EMBL/GenBank/DDBJ databases">
        <title>Screen low temperature-resistant strains for efficient degradation of petroleum hydrocarbons under the low temperature.</title>
        <authorList>
            <person name="Wang Y."/>
            <person name="Chen J."/>
        </authorList>
    </citation>
    <scope>NUCLEOTIDE SEQUENCE [LARGE SCALE GENOMIC DNA]</scope>
    <source>
        <strain evidence="2 3">KB1</strain>
    </source>
</reference>
<feature type="transmembrane region" description="Helical" evidence="1">
    <location>
        <begin position="399"/>
        <end position="419"/>
    </location>
</feature>
<sequence>MDARMTTTSFSPTHWNPSVSVWRTVLRMRMTLYKRQFTGGRAVIKVIAALFGVLGAALLCLRASGKNGVSPDLVSGTTSLALSAIGVMWILMPIMSGLSDDNLHPRHFQLLPLEPVRLARALFSTSLVGMTVPITALAAAAIPIYAATHHPAALPLAIIAWPATVLLIVGTSRVAMLAMSQLLRSRRSRELGLLAFGTFFGGLYLLQFPLQSRLGTVVDGDVTWPLTVAHSIPFAWGITSVDAAAGGAWLLAAGAVLALVLVDLALLWSWQRLVVRYFNGKVAESAGATSVQLKNQGRDIRTGWRASRLGTVISRELSLWHGDMRRRTQLLSVAIMTLVSGFGPLISSSIPFSAAWGAWFLIYLAMAAGSNLYGFDGASIWHLVMIPEAAAADVRGRQIAWAIVTTPFVVVATAAVRIFGDLGTDRLAVPLAVGISMMGVGAGLAVAISAKAPYPVPEMKKSFSLNTRGSFNGSSFGLIILAIVIFAATTAPGVLLGALLPNPVNYFAIPVAVAIGALGAWIGGRVAITRMQREPDRILFAVTTA</sequence>
<gene>
    <name evidence="2" type="ORF">G9444_2859</name>
</gene>
<feature type="transmembrane region" description="Helical" evidence="1">
    <location>
        <begin position="152"/>
        <end position="170"/>
    </location>
</feature>
<feature type="transmembrane region" description="Helical" evidence="1">
    <location>
        <begin position="506"/>
        <end position="528"/>
    </location>
</feature>
<feature type="transmembrane region" description="Helical" evidence="1">
    <location>
        <begin position="42"/>
        <end position="64"/>
    </location>
</feature>
<feature type="transmembrane region" description="Helical" evidence="1">
    <location>
        <begin position="330"/>
        <end position="350"/>
    </location>
</feature>
<feature type="transmembrane region" description="Helical" evidence="1">
    <location>
        <begin position="118"/>
        <end position="146"/>
    </location>
</feature>
<evidence type="ECO:0000313" key="3">
    <source>
        <dbReference type="Proteomes" id="UP000502345"/>
    </source>
</evidence>